<gene>
    <name evidence="1" type="ORF">A2V97_01280</name>
</gene>
<reference evidence="1 2" key="1">
    <citation type="journal article" date="2016" name="Nat. Commun.">
        <title>Thousands of microbial genomes shed light on interconnected biogeochemical processes in an aquifer system.</title>
        <authorList>
            <person name="Anantharaman K."/>
            <person name="Brown C.T."/>
            <person name="Hug L.A."/>
            <person name="Sharon I."/>
            <person name="Castelle C.J."/>
            <person name="Probst A.J."/>
            <person name="Thomas B.C."/>
            <person name="Singh A."/>
            <person name="Wilkins M.J."/>
            <person name="Karaoz U."/>
            <person name="Brodie E.L."/>
            <person name="Williams K.H."/>
            <person name="Hubbard S.S."/>
            <person name="Banfield J.F."/>
        </authorList>
    </citation>
    <scope>NUCLEOTIDE SEQUENCE [LARGE SCALE GENOMIC DNA]</scope>
</reference>
<dbReference type="AlphaFoldDB" id="A0A1F7XKH0"/>
<sequence>MPYLQILNDRQLDLIKGLDFLGGEVYLAGGTGLALQLGHRTSLDFDFYSKIRFDPQLLAASFQEKSKDLKINSIVKDTLILTVDGVSFSLFYYPYKMIGKKVKVESINVASIQDIAAMKLVAVAMRGKRRDFIDIYYLLKKYSLKDLLGFVKTKYPSFEEMMVLKGLIYFEDAEDEDLARGIKVLAKHFSWEDAKKKILQEVKRYQLAIIRK</sequence>
<dbReference type="EMBL" id="MGFX01000006">
    <property type="protein sequence ID" value="OGM15249.1"/>
    <property type="molecule type" value="Genomic_DNA"/>
</dbReference>
<organism evidence="1 2">
    <name type="scientific">Candidatus Woesebacteria bacterium RBG_16_42_24</name>
    <dbReference type="NCBI Taxonomy" id="1802485"/>
    <lineage>
        <taxon>Bacteria</taxon>
        <taxon>Candidatus Woeseibacteriota</taxon>
    </lineage>
</organism>
<evidence type="ECO:0008006" key="3">
    <source>
        <dbReference type="Google" id="ProtNLM"/>
    </source>
</evidence>
<evidence type="ECO:0000313" key="1">
    <source>
        <dbReference type="EMBL" id="OGM15249.1"/>
    </source>
</evidence>
<accession>A0A1F7XKH0</accession>
<dbReference type="InterPro" id="IPR014942">
    <property type="entry name" value="AbiEii"/>
</dbReference>
<proteinExistence type="predicted"/>
<protein>
    <recommendedName>
        <fullName evidence="3">Nucleotidyl transferase AbiEii toxin, Type IV TA system</fullName>
    </recommendedName>
</protein>
<comment type="caution">
    <text evidence="1">The sequence shown here is derived from an EMBL/GenBank/DDBJ whole genome shotgun (WGS) entry which is preliminary data.</text>
</comment>
<dbReference type="Proteomes" id="UP000177382">
    <property type="component" value="Unassembled WGS sequence"/>
</dbReference>
<dbReference type="STRING" id="1802485.A2V97_01280"/>
<name>A0A1F7XKH0_9BACT</name>
<dbReference type="Pfam" id="PF08843">
    <property type="entry name" value="AbiEii"/>
    <property type="match status" value="1"/>
</dbReference>
<evidence type="ECO:0000313" key="2">
    <source>
        <dbReference type="Proteomes" id="UP000177382"/>
    </source>
</evidence>